<dbReference type="Proteomes" id="UP000824504">
    <property type="component" value="Chromosome"/>
</dbReference>
<dbReference type="RefSeq" id="WP_219084006.1">
    <property type="nucleotide sequence ID" value="NZ_CP079216.1"/>
</dbReference>
<sequence length="51" mass="5810">MLNWIKKLLLLLVAAFVIWYLVTRPEAAAEAVRAFFGAFESFVRFFTTLAG</sequence>
<reference evidence="1 2" key="1">
    <citation type="submission" date="2021-07" db="EMBL/GenBank/DDBJ databases">
        <title>complete genome sequencing of Tessaracoccus sp.J1M15.</title>
        <authorList>
            <person name="Bae J.-W."/>
            <person name="Kim D.-y."/>
        </authorList>
    </citation>
    <scope>NUCLEOTIDE SEQUENCE [LARGE SCALE GENOMIC DNA]</scope>
    <source>
        <strain evidence="1 2">J1M15</strain>
    </source>
</reference>
<evidence type="ECO:0000313" key="2">
    <source>
        <dbReference type="Proteomes" id="UP000824504"/>
    </source>
</evidence>
<name>A0ABX8SPF6_9ACTN</name>
<proteinExistence type="predicted"/>
<organism evidence="1 2">
    <name type="scientific">Tessaracoccus palaemonis</name>
    <dbReference type="NCBI Taxonomy" id="2829499"/>
    <lineage>
        <taxon>Bacteria</taxon>
        <taxon>Bacillati</taxon>
        <taxon>Actinomycetota</taxon>
        <taxon>Actinomycetes</taxon>
        <taxon>Propionibacteriales</taxon>
        <taxon>Propionibacteriaceae</taxon>
        <taxon>Tessaracoccus</taxon>
    </lineage>
</organism>
<protein>
    <submittedName>
        <fullName evidence="1">Uncharacterized protein</fullName>
    </submittedName>
</protein>
<gene>
    <name evidence="1" type="ORF">KDB89_06425</name>
</gene>
<accession>A0ABX8SPF6</accession>
<evidence type="ECO:0000313" key="1">
    <source>
        <dbReference type="EMBL" id="QXT64083.1"/>
    </source>
</evidence>
<keyword evidence="2" id="KW-1185">Reference proteome</keyword>
<dbReference type="EMBL" id="CP079216">
    <property type="protein sequence ID" value="QXT64083.1"/>
    <property type="molecule type" value="Genomic_DNA"/>
</dbReference>